<gene>
    <name evidence="1" type="ORF">CD29_19120</name>
</gene>
<dbReference type="AlphaFoldDB" id="A0A0A3HM38"/>
<name>A0A0A3HM38_9BACL</name>
<proteinExistence type="predicted"/>
<evidence type="ECO:0000313" key="1">
    <source>
        <dbReference type="EMBL" id="KGR73641.1"/>
    </source>
</evidence>
<reference evidence="1 2" key="1">
    <citation type="submission" date="2014-02" db="EMBL/GenBank/DDBJ databases">
        <title>Draft genome sequence of Lysinibacillus manganicus DSM 26584T.</title>
        <authorList>
            <person name="Zhang F."/>
            <person name="Wang G."/>
            <person name="Zhang L."/>
        </authorList>
    </citation>
    <scope>NUCLEOTIDE SEQUENCE [LARGE SCALE GENOMIC DNA]</scope>
    <source>
        <strain evidence="1 2">DSM 26584</strain>
    </source>
</reference>
<dbReference type="eggNOG" id="ENOG503387Q">
    <property type="taxonomic scope" value="Bacteria"/>
</dbReference>
<dbReference type="InterPro" id="IPR029278">
    <property type="entry name" value="Imm26"/>
</dbReference>
<accession>A0A0A3HM38</accession>
<dbReference type="OrthoDB" id="979541at2"/>
<dbReference type="Proteomes" id="UP000030416">
    <property type="component" value="Unassembled WGS sequence"/>
</dbReference>
<dbReference type="Pfam" id="PF15428">
    <property type="entry name" value="Imm26"/>
    <property type="match status" value="1"/>
</dbReference>
<organism evidence="1 2">
    <name type="scientific">Ureibacillus manganicus DSM 26584</name>
    <dbReference type="NCBI Taxonomy" id="1384049"/>
    <lineage>
        <taxon>Bacteria</taxon>
        <taxon>Bacillati</taxon>
        <taxon>Bacillota</taxon>
        <taxon>Bacilli</taxon>
        <taxon>Bacillales</taxon>
        <taxon>Caryophanaceae</taxon>
        <taxon>Ureibacillus</taxon>
    </lineage>
</organism>
<evidence type="ECO:0000313" key="2">
    <source>
        <dbReference type="Proteomes" id="UP000030416"/>
    </source>
</evidence>
<comment type="caution">
    <text evidence="1">The sequence shown here is derived from an EMBL/GenBank/DDBJ whole genome shotgun (WGS) entry which is preliminary data.</text>
</comment>
<protein>
    <submittedName>
        <fullName evidence="1">Uncharacterized protein</fullName>
    </submittedName>
</protein>
<dbReference type="RefSeq" id="WP_036190160.1">
    <property type="nucleotide sequence ID" value="NZ_AVDA01000040.1"/>
</dbReference>
<keyword evidence="2" id="KW-1185">Reference proteome</keyword>
<sequence>MERPMEEVQLGIVPINLPDASLSYFWISEDFADPFNLETNREAENIIKDALKSTVESKVLKRVKFNTESDAVVIRAKKAEDIIVVAKVINEIIHKTISDGEVRRVQNILLKHKRPKKQKWQVGDIFSIKLKDGSFTFGQVLWAKAYGARGRLGMPTCSLFEKRTTDNFILSEIINSKVISVVTITANALDSYEWEVIGSEEVTLNKEEVPWHLSGEGGVGAKSFSDDILKSLSEAYHGLDPWNISYKEDFFDEILLPGVKRPATAIVLSTEERDAYRKAKGWDL</sequence>
<dbReference type="EMBL" id="JPVN01000040">
    <property type="protein sequence ID" value="KGR73641.1"/>
    <property type="molecule type" value="Genomic_DNA"/>
</dbReference>